<reference evidence="3" key="1">
    <citation type="submission" date="2016-10" db="EMBL/GenBank/DDBJ databases">
        <authorList>
            <person name="Varghese N."/>
            <person name="Submissions S."/>
        </authorList>
    </citation>
    <scope>NUCLEOTIDE SEQUENCE [LARGE SCALE GENOMIC DNA]</scope>
    <source>
        <strain evidence="3">DSM 19110</strain>
    </source>
</reference>
<feature type="transmembrane region" description="Helical" evidence="1">
    <location>
        <begin position="15"/>
        <end position="35"/>
    </location>
</feature>
<gene>
    <name evidence="2" type="ORF">SAMN05421820_1051</name>
</gene>
<dbReference type="AlphaFoldDB" id="A0A1G9VWU6"/>
<organism evidence="2 3">
    <name type="scientific">Pedobacter steynii</name>
    <dbReference type="NCBI Taxonomy" id="430522"/>
    <lineage>
        <taxon>Bacteria</taxon>
        <taxon>Pseudomonadati</taxon>
        <taxon>Bacteroidota</taxon>
        <taxon>Sphingobacteriia</taxon>
        <taxon>Sphingobacteriales</taxon>
        <taxon>Sphingobacteriaceae</taxon>
        <taxon>Pedobacter</taxon>
    </lineage>
</organism>
<keyword evidence="1" id="KW-0472">Membrane</keyword>
<keyword evidence="3" id="KW-1185">Reference proteome</keyword>
<feature type="transmembrane region" description="Helical" evidence="1">
    <location>
        <begin position="41"/>
        <end position="58"/>
    </location>
</feature>
<protein>
    <submittedName>
        <fullName evidence="2">Uncharacterized protein</fullName>
    </submittedName>
</protein>
<proteinExistence type="predicted"/>
<dbReference type="OrthoDB" id="6181406at2"/>
<accession>A0A1G9VWU6</accession>
<dbReference type="Proteomes" id="UP000183200">
    <property type="component" value="Unassembled WGS sequence"/>
</dbReference>
<keyword evidence="1" id="KW-0812">Transmembrane</keyword>
<name>A0A1G9VWU6_9SPHI</name>
<evidence type="ECO:0000313" key="2">
    <source>
        <dbReference type="EMBL" id="SDM76563.1"/>
    </source>
</evidence>
<keyword evidence="1" id="KW-1133">Transmembrane helix</keyword>
<evidence type="ECO:0000313" key="3">
    <source>
        <dbReference type="Proteomes" id="UP000183200"/>
    </source>
</evidence>
<feature type="transmembrane region" description="Helical" evidence="1">
    <location>
        <begin position="193"/>
        <end position="212"/>
    </location>
</feature>
<dbReference type="RefSeq" id="WP_074607981.1">
    <property type="nucleotide sequence ID" value="NZ_FNGY01000005.1"/>
</dbReference>
<dbReference type="EMBL" id="FNGY01000005">
    <property type="protein sequence ID" value="SDM76563.1"/>
    <property type="molecule type" value="Genomic_DNA"/>
</dbReference>
<sequence>MKEYTFKYQNNKGGLYFLSGLLGIPFVVLFSSLFLLDYVSWILWISIPLGIALTVYCVRQFIKKSGGKDTITVDDEGFTSKDYGRVLYSDIHSIPPYGAFQAPPPSMRIRLHNGGKLVWKLSAEAPKSAADVATFTAFREELLEHLKQQRPTTARKTNRTEVIENKGLHEQEKTSASPAEVVEQLERHKKRDFNYKYVAIPFGLALAVVMFVRSCGEDMIREHRQKEFEGVRNTILSMETNYEDNLQKAMSIAKTYARQFGPVFLFTNDPQAKIEFIPDIRGDASAPDIKVMGLRRLEDNEQLRKFVEHPDRVGYDMFVVNPSMKFSAIMGKSLFGEKDSPATVVYFAVYNPNKSLPSSLRSSSDTTFHPVQYISSINIPKVGKLTEAVLKNMDFVAARAILQKYKGTYFYIAVKGQKGIPSERFEELKKLIAANFEEQGIKVDGFQSKRFNE</sequence>
<evidence type="ECO:0000256" key="1">
    <source>
        <dbReference type="SAM" id="Phobius"/>
    </source>
</evidence>